<dbReference type="PaxDb" id="449447-MAE_53400"/>
<accession>B0JYC4</accession>
<keyword evidence="2" id="KW-1185">Reference proteome</keyword>
<evidence type="ECO:0000313" key="1">
    <source>
        <dbReference type="EMBL" id="BAG05162.1"/>
    </source>
</evidence>
<organism evidence="1 2">
    <name type="scientific">Microcystis aeruginosa (strain NIES-843 / IAM M-2473)</name>
    <dbReference type="NCBI Taxonomy" id="449447"/>
    <lineage>
        <taxon>Bacteria</taxon>
        <taxon>Bacillati</taxon>
        <taxon>Cyanobacteriota</taxon>
        <taxon>Cyanophyceae</taxon>
        <taxon>Oscillatoriophycideae</taxon>
        <taxon>Chroococcales</taxon>
        <taxon>Microcystaceae</taxon>
        <taxon>Microcystis</taxon>
    </lineage>
</organism>
<protein>
    <submittedName>
        <fullName evidence="1">Minus agglutinin</fullName>
    </submittedName>
</protein>
<dbReference type="EnsemblBacteria" id="BAG05162">
    <property type="protein sequence ID" value="BAG05162"/>
    <property type="gene ID" value="MAE_53400"/>
</dbReference>
<dbReference type="AlphaFoldDB" id="B0JYC4"/>
<sequence>MSFQFADYSLPFTDHSKKAPHFPTSPIPHFPTSPIPHFPNPPLPQSPTSPIPHFPLPTSLLPAFKQDLTLLAQTGQKMIVSDIGIIWLRKKCLPLPLAGPKIFLSISKTD</sequence>
<dbReference type="HOGENOM" id="CLU_2168066_0_0_3"/>
<dbReference type="KEGG" id="mar:MAE_53400"/>
<dbReference type="EMBL" id="AP009552">
    <property type="protein sequence ID" value="BAG05162.1"/>
    <property type="molecule type" value="Genomic_DNA"/>
</dbReference>
<evidence type="ECO:0000313" key="2">
    <source>
        <dbReference type="Proteomes" id="UP000001510"/>
    </source>
</evidence>
<dbReference type="Proteomes" id="UP000001510">
    <property type="component" value="Chromosome"/>
</dbReference>
<gene>
    <name evidence="1" type="ordered locus">MAE_53400</name>
</gene>
<reference evidence="1 2" key="1">
    <citation type="journal article" date="2007" name="DNA Res.">
        <title>Complete genomic structure of the bloom-forming toxic cyanobacterium Microcystis aeruginosa NIES-843.</title>
        <authorList>
            <person name="Kaneko T."/>
            <person name="Nakajima N."/>
            <person name="Okamoto S."/>
            <person name="Suzuki I."/>
            <person name="Tanabe Y."/>
            <person name="Tamaoki M."/>
            <person name="Nakamura Y."/>
            <person name="Kasai F."/>
            <person name="Watanabe A."/>
            <person name="Kawashima K."/>
            <person name="Kishida Y."/>
            <person name="Ono A."/>
            <person name="Shimizu Y."/>
            <person name="Takahashi C."/>
            <person name="Minami C."/>
            <person name="Fujishiro T."/>
            <person name="Kohara M."/>
            <person name="Katoh M."/>
            <person name="Nakazaki N."/>
            <person name="Nakayama S."/>
            <person name="Yamada M."/>
            <person name="Tabata S."/>
            <person name="Watanabe M.M."/>
        </authorList>
    </citation>
    <scope>NUCLEOTIDE SEQUENCE [LARGE SCALE GENOMIC DNA]</scope>
    <source>
        <strain evidence="2">NIES-843 / IAM M-247</strain>
    </source>
</reference>
<name>B0JYC4_MICAN</name>
<proteinExistence type="predicted"/>
<dbReference type="STRING" id="449447.MAE_53400"/>